<evidence type="ECO:0000256" key="1">
    <source>
        <dbReference type="SAM" id="Phobius"/>
    </source>
</evidence>
<evidence type="ECO:0008006" key="4">
    <source>
        <dbReference type="Google" id="ProtNLM"/>
    </source>
</evidence>
<feature type="transmembrane region" description="Helical" evidence="1">
    <location>
        <begin position="246"/>
        <end position="270"/>
    </location>
</feature>
<feature type="transmembrane region" description="Helical" evidence="1">
    <location>
        <begin position="21"/>
        <end position="42"/>
    </location>
</feature>
<accession>A0A1R4GTC6</accession>
<keyword evidence="1" id="KW-1133">Transmembrane helix</keyword>
<evidence type="ECO:0000313" key="2">
    <source>
        <dbReference type="EMBL" id="SJM71476.1"/>
    </source>
</evidence>
<name>A0A1R4GTC6_9MICC</name>
<feature type="transmembrane region" description="Helical" evidence="1">
    <location>
        <begin position="215"/>
        <end position="234"/>
    </location>
</feature>
<feature type="transmembrane region" description="Helical" evidence="1">
    <location>
        <begin position="84"/>
        <end position="103"/>
    </location>
</feature>
<dbReference type="AlphaFoldDB" id="A0A1R4GTC6"/>
<proteinExistence type="predicted"/>
<feature type="transmembrane region" description="Helical" evidence="1">
    <location>
        <begin position="282"/>
        <end position="304"/>
    </location>
</feature>
<feature type="transmembrane region" description="Helical" evidence="1">
    <location>
        <begin position="159"/>
        <end position="178"/>
    </location>
</feature>
<dbReference type="Proteomes" id="UP000195913">
    <property type="component" value="Unassembled WGS sequence"/>
</dbReference>
<feature type="transmembrane region" description="Helical" evidence="1">
    <location>
        <begin position="347"/>
        <end position="368"/>
    </location>
</feature>
<keyword evidence="1" id="KW-0472">Membrane</keyword>
<reference evidence="2 3" key="1">
    <citation type="submission" date="2017-02" db="EMBL/GenBank/DDBJ databases">
        <authorList>
            <person name="Peterson S.W."/>
        </authorList>
    </citation>
    <scope>NUCLEOTIDE SEQUENCE [LARGE SCALE GENOMIC DNA]</scope>
    <source>
        <strain evidence="2 3">B Ar 00.02</strain>
    </source>
</reference>
<protein>
    <recommendedName>
        <fullName evidence="4">NnrS protein involved in response to NO</fullName>
    </recommendedName>
</protein>
<keyword evidence="1" id="KW-0812">Transmembrane</keyword>
<dbReference type="RefSeq" id="WP_179204326.1">
    <property type="nucleotide sequence ID" value="NZ_FUHW01000044.1"/>
</dbReference>
<dbReference type="EMBL" id="FUHW01000044">
    <property type="protein sequence ID" value="SJM71476.1"/>
    <property type="molecule type" value="Genomic_DNA"/>
</dbReference>
<sequence length="387" mass="40395">MSRAIAVPVRGRLFRRPGVRLLFLAPGGAAMLLGLNAALFLLGLPHLPFGQHLAASHGMLLVFGFIGTVIALERAVAWGRAPGYLAPTLLGLGGLALVSPLPLEVGKTLLLSGSLGLLWVYIPLWRRQREAAVLIQILGAASAIAATALWLRIADTAPLLPLLVVFVVLTIGGERLELARIHIRSSAAEPLLVGLSTLLLAAGLGTVLWPRAGTVLFGLALGALVVWLTVYDVARHTIRATGLPRYIAWCLLVGYGWLAVAAAVFLVAGLRGGPLGGAGYDAATHAVFLGFTLSMIMAHAPVILPAVLRRPLPYHPVLILPAVLLHGSLALRVFVADVLDDGATRQFAGVLNIIAVMLFAGLAAGLVISGNRSASRTAARRKGSGTA</sequence>
<feature type="transmembrane region" description="Helical" evidence="1">
    <location>
        <begin position="316"/>
        <end position="335"/>
    </location>
</feature>
<gene>
    <name evidence="2" type="ORF">FM101_13395</name>
</gene>
<feature type="transmembrane region" description="Helical" evidence="1">
    <location>
        <begin position="54"/>
        <end position="72"/>
    </location>
</feature>
<evidence type="ECO:0000313" key="3">
    <source>
        <dbReference type="Proteomes" id="UP000195913"/>
    </source>
</evidence>
<organism evidence="2 3">
    <name type="scientific">Arthrobacter rhombi</name>
    <dbReference type="NCBI Taxonomy" id="71253"/>
    <lineage>
        <taxon>Bacteria</taxon>
        <taxon>Bacillati</taxon>
        <taxon>Actinomycetota</taxon>
        <taxon>Actinomycetes</taxon>
        <taxon>Micrococcales</taxon>
        <taxon>Micrococcaceae</taxon>
        <taxon>Arthrobacter</taxon>
    </lineage>
</organism>
<keyword evidence="3" id="KW-1185">Reference proteome</keyword>
<feature type="transmembrane region" description="Helical" evidence="1">
    <location>
        <begin position="109"/>
        <end position="125"/>
    </location>
</feature>
<feature type="transmembrane region" description="Helical" evidence="1">
    <location>
        <begin position="132"/>
        <end position="153"/>
    </location>
</feature>
<feature type="transmembrane region" description="Helical" evidence="1">
    <location>
        <begin position="190"/>
        <end position="209"/>
    </location>
</feature>